<feature type="non-terminal residue" evidence="1">
    <location>
        <position position="94"/>
    </location>
</feature>
<proteinExistence type="predicted"/>
<sequence>MQSSSYFAYKSANTFKGLIGIAPNGLVTFVSELFTGSISDRQCVIRSGFLGLSFDQDDDVMADKGFVVGDLLEKKGVKLNIPPFLHRREFSEEE</sequence>
<comment type="caution">
    <text evidence="1">The sequence shown here is derived from an EMBL/GenBank/DDBJ whole genome shotgun (WGS) entry which is preliminary data.</text>
</comment>
<evidence type="ECO:0000313" key="1">
    <source>
        <dbReference type="EMBL" id="KAG0436666.1"/>
    </source>
</evidence>
<name>A0AC60QMF4_IXOPE</name>
<accession>A0AC60QMF4</accession>
<keyword evidence="2" id="KW-1185">Reference proteome</keyword>
<dbReference type="EMBL" id="JABSTQ010006803">
    <property type="protein sequence ID" value="KAG0436666.1"/>
    <property type="molecule type" value="Genomic_DNA"/>
</dbReference>
<gene>
    <name evidence="1" type="ORF">HPB47_017828</name>
</gene>
<reference evidence="1 2" key="1">
    <citation type="journal article" date="2020" name="Cell">
        <title>Large-Scale Comparative Analyses of Tick Genomes Elucidate Their Genetic Diversity and Vector Capacities.</title>
        <authorList>
            <consortium name="Tick Genome and Microbiome Consortium (TIGMIC)"/>
            <person name="Jia N."/>
            <person name="Wang J."/>
            <person name="Shi W."/>
            <person name="Du L."/>
            <person name="Sun Y."/>
            <person name="Zhan W."/>
            <person name="Jiang J.F."/>
            <person name="Wang Q."/>
            <person name="Zhang B."/>
            <person name="Ji P."/>
            <person name="Bell-Sakyi L."/>
            <person name="Cui X.M."/>
            <person name="Yuan T.T."/>
            <person name="Jiang B.G."/>
            <person name="Yang W.F."/>
            <person name="Lam T.T."/>
            <person name="Chang Q.C."/>
            <person name="Ding S.J."/>
            <person name="Wang X.J."/>
            <person name="Zhu J.G."/>
            <person name="Ruan X.D."/>
            <person name="Zhao L."/>
            <person name="Wei J.T."/>
            <person name="Ye R.Z."/>
            <person name="Que T.C."/>
            <person name="Du C.H."/>
            <person name="Zhou Y.H."/>
            <person name="Cheng J.X."/>
            <person name="Dai P.F."/>
            <person name="Guo W.B."/>
            <person name="Han X.H."/>
            <person name="Huang E.J."/>
            <person name="Li L.F."/>
            <person name="Wei W."/>
            <person name="Gao Y.C."/>
            <person name="Liu J.Z."/>
            <person name="Shao H.Z."/>
            <person name="Wang X."/>
            <person name="Wang C.C."/>
            <person name="Yang T.C."/>
            <person name="Huo Q.B."/>
            <person name="Li W."/>
            <person name="Chen H.Y."/>
            <person name="Chen S.E."/>
            <person name="Zhou L.G."/>
            <person name="Ni X.B."/>
            <person name="Tian J.H."/>
            <person name="Sheng Y."/>
            <person name="Liu T."/>
            <person name="Pan Y.S."/>
            <person name="Xia L.Y."/>
            <person name="Li J."/>
            <person name="Zhao F."/>
            <person name="Cao W.C."/>
        </authorList>
    </citation>
    <scope>NUCLEOTIDE SEQUENCE [LARGE SCALE GENOMIC DNA]</scope>
    <source>
        <strain evidence="1">Iper-2018</strain>
    </source>
</reference>
<protein>
    <submittedName>
        <fullName evidence="1">Uncharacterized protein</fullName>
    </submittedName>
</protein>
<evidence type="ECO:0000313" key="2">
    <source>
        <dbReference type="Proteomes" id="UP000805193"/>
    </source>
</evidence>
<organism evidence="1 2">
    <name type="scientific">Ixodes persulcatus</name>
    <name type="common">Taiga tick</name>
    <dbReference type="NCBI Taxonomy" id="34615"/>
    <lineage>
        <taxon>Eukaryota</taxon>
        <taxon>Metazoa</taxon>
        <taxon>Ecdysozoa</taxon>
        <taxon>Arthropoda</taxon>
        <taxon>Chelicerata</taxon>
        <taxon>Arachnida</taxon>
        <taxon>Acari</taxon>
        <taxon>Parasitiformes</taxon>
        <taxon>Ixodida</taxon>
        <taxon>Ixodoidea</taxon>
        <taxon>Ixodidae</taxon>
        <taxon>Ixodinae</taxon>
        <taxon>Ixodes</taxon>
    </lineage>
</organism>
<dbReference type="Proteomes" id="UP000805193">
    <property type="component" value="Unassembled WGS sequence"/>
</dbReference>